<dbReference type="SUPFAM" id="SSF69118">
    <property type="entry name" value="AhpD-like"/>
    <property type="match status" value="1"/>
</dbReference>
<keyword evidence="2" id="KW-0575">Peroxidase</keyword>
<dbReference type="NCBIfam" id="TIGR00778">
    <property type="entry name" value="ahpD_dom"/>
    <property type="match status" value="1"/>
</dbReference>
<dbReference type="Proteomes" id="UP000245647">
    <property type="component" value="Unassembled WGS sequence"/>
</dbReference>
<dbReference type="GO" id="GO:0051920">
    <property type="term" value="F:peroxiredoxin activity"/>
    <property type="evidence" value="ECO:0007669"/>
    <property type="project" value="InterPro"/>
</dbReference>
<dbReference type="PANTHER" id="PTHR35446">
    <property type="entry name" value="SI:CH211-175M2.5"/>
    <property type="match status" value="1"/>
</dbReference>
<evidence type="ECO:0000259" key="1">
    <source>
        <dbReference type="Pfam" id="PF02627"/>
    </source>
</evidence>
<dbReference type="RefSeq" id="WP_109414093.1">
    <property type="nucleotide sequence ID" value="NZ_QEAS01000001.1"/>
</dbReference>
<dbReference type="Pfam" id="PF02627">
    <property type="entry name" value="CMD"/>
    <property type="match status" value="1"/>
</dbReference>
<sequence>MKTIQTPSLDQVSEKSRTILEQVQKKLGKVPNLYATIGYSSSALQAMLDSETALSHDSSFTAKEREAINLIVSQVNDCAYCLAAHTAVAKMKGFTEEDTIAIRKVQYGDEKLNTVILLAQSITANKGAAERALLDTFFEAGYDEKALVELISLITLRSFTNYVFVNTKVPVDFPAAKQLY</sequence>
<protein>
    <submittedName>
        <fullName evidence="2">Alkylhydroperoxidase</fullName>
    </submittedName>
</protein>
<name>A0A2U2PMP2_9SPHI</name>
<gene>
    <name evidence="2" type="ORF">DDR33_02125</name>
</gene>
<comment type="caution">
    <text evidence="2">The sequence shown here is derived from an EMBL/GenBank/DDBJ whole genome shotgun (WGS) entry which is preliminary data.</text>
</comment>
<evidence type="ECO:0000313" key="3">
    <source>
        <dbReference type="Proteomes" id="UP000245647"/>
    </source>
</evidence>
<dbReference type="Gene3D" id="1.20.1290.10">
    <property type="entry name" value="AhpD-like"/>
    <property type="match status" value="1"/>
</dbReference>
<feature type="domain" description="Carboxymuconolactone decarboxylase-like" evidence="1">
    <location>
        <begin position="45"/>
        <end position="105"/>
    </location>
</feature>
<dbReference type="InterPro" id="IPR003779">
    <property type="entry name" value="CMD-like"/>
</dbReference>
<dbReference type="OrthoDB" id="9808310at2"/>
<keyword evidence="2" id="KW-0560">Oxidoreductase</keyword>
<reference evidence="2 3" key="1">
    <citation type="submission" date="2018-04" db="EMBL/GenBank/DDBJ databases">
        <title>Pedobacter chongqingensis sp. nov., isolated from a rottenly hemp rope.</title>
        <authorList>
            <person name="Cai Y."/>
        </authorList>
    </citation>
    <scope>NUCLEOTIDE SEQUENCE [LARGE SCALE GENOMIC DNA]</scope>
    <source>
        <strain evidence="2 3">FJ4-8</strain>
    </source>
</reference>
<dbReference type="AlphaFoldDB" id="A0A2U2PMP2"/>
<dbReference type="PANTHER" id="PTHR35446:SF3">
    <property type="entry name" value="CMD DOMAIN-CONTAINING PROTEIN"/>
    <property type="match status" value="1"/>
</dbReference>
<accession>A0A2U2PMP2</accession>
<dbReference type="InterPro" id="IPR029032">
    <property type="entry name" value="AhpD-like"/>
</dbReference>
<proteinExistence type="predicted"/>
<evidence type="ECO:0000313" key="2">
    <source>
        <dbReference type="EMBL" id="PWG82676.1"/>
    </source>
</evidence>
<organism evidence="2 3">
    <name type="scientific">Pararcticibacter amylolyticus</name>
    <dbReference type="NCBI Taxonomy" id="2173175"/>
    <lineage>
        <taxon>Bacteria</taxon>
        <taxon>Pseudomonadati</taxon>
        <taxon>Bacteroidota</taxon>
        <taxon>Sphingobacteriia</taxon>
        <taxon>Sphingobacteriales</taxon>
        <taxon>Sphingobacteriaceae</taxon>
        <taxon>Pararcticibacter</taxon>
    </lineage>
</organism>
<dbReference type="EMBL" id="QEAS01000001">
    <property type="protein sequence ID" value="PWG82676.1"/>
    <property type="molecule type" value="Genomic_DNA"/>
</dbReference>
<dbReference type="InterPro" id="IPR004675">
    <property type="entry name" value="AhpD_core"/>
</dbReference>
<keyword evidence="3" id="KW-1185">Reference proteome</keyword>